<organism evidence="4 5">
    <name type="scientific">Ancylostoma ceylanicum</name>
    <dbReference type="NCBI Taxonomy" id="53326"/>
    <lineage>
        <taxon>Eukaryota</taxon>
        <taxon>Metazoa</taxon>
        <taxon>Ecdysozoa</taxon>
        <taxon>Nematoda</taxon>
        <taxon>Chromadorea</taxon>
        <taxon>Rhabditida</taxon>
        <taxon>Rhabditina</taxon>
        <taxon>Rhabditomorpha</taxon>
        <taxon>Strongyloidea</taxon>
        <taxon>Ancylostomatidae</taxon>
        <taxon>Ancylostomatinae</taxon>
        <taxon>Ancylostoma</taxon>
    </lineage>
</organism>
<dbReference type="EMBL" id="JARK01001339">
    <property type="protein sequence ID" value="EYC32093.1"/>
    <property type="molecule type" value="Genomic_DNA"/>
</dbReference>
<dbReference type="Pfam" id="PF01400">
    <property type="entry name" value="Astacin"/>
    <property type="match status" value="1"/>
</dbReference>
<dbReference type="OrthoDB" id="5819035at2759"/>
<name>A0A016VZC9_9BILA</name>
<evidence type="ECO:0000313" key="4">
    <source>
        <dbReference type="EMBL" id="EYC32093.1"/>
    </source>
</evidence>
<dbReference type="PROSITE" id="PS51864">
    <property type="entry name" value="ASTACIN"/>
    <property type="match status" value="1"/>
</dbReference>
<dbReference type="GO" id="GO:0006508">
    <property type="term" value="P:proteolysis"/>
    <property type="evidence" value="ECO:0007669"/>
    <property type="project" value="InterPro"/>
</dbReference>
<dbReference type="InterPro" id="IPR001506">
    <property type="entry name" value="Peptidase_M12A"/>
</dbReference>
<accession>A0A016VZC9</accession>
<comment type="caution">
    <text evidence="2">Lacks conserved residue(s) required for the propagation of feature annotation.</text>
</comment>
<evidence type="ECO:0000259" key="3">
    <source>
        <dbReference type="PROSITE" id="PS51864"/>
    </source>
</evidence>
<dbReference type="AlphaFoldDB" id="A0A016VZC9"/>
<dbReference type="GO" id="GO:0004222">
    <property type="term" value="F:metalloendopeptidase activity"/>
    <property type="evidence" value="ECO:0007669"/>
    <property type="project" value="InterPro"/>
</dbReference>
<dbReference type="Gene3D" id="2.60.120.290">
    <property type="entry name" value="Spermadhesin, CUB domain"/>
    <property type="match status" value="1"/>
</dbReference>
<dbReference type="PANTHER" id="PTHR10127">
    <property type="entry name" value="DISCOIDIN, CUB, EGF, LAMININ , AND ZINC METALLOPROTEASE DOMAIN CONTAINING"/>
    <property type="match status" value="1"/>
</dbReference>
<keyword evidence="5" id="KW-1185">Reference proteome</keyword>
<reference evidence="5" key="1">
    <citation type="journal article" date="2015" name="Nat. Genet.">
        <title>The genome and transcriptome of the zoonotic hookworm Ancylostoma ceylanicum identify infection-specific gene families.</title>
        <authorList>
            <person name="Schwarz E.M."/>
            <person name="Hu Y."/>
            <person name="Antoshechkin I."/>
            <person name="Miller M.M."/>
            <person name="Sternberg P.W."/>
            <person name="Aroian R.V."/>
        </authorList>
    </citation>
    <scope>NUCLEOTIDE SEQUENCE</scope>
    <source>
        <strain evidence="5">HY135</strain>
    </source>
</reference>
<dbReference type="PANTHER" id="PTHR10127:SF793">
    <property type="entry name" value="ZINC METALLOPROTEINASE NAS-31"/>
    <property type="match status" value="1"/>
</dbReference>
<dbReference type="Proteomes" id="UP000024635">
    <property type="component" value="Unassembled WGS sequence"/>
</dbReference>
<dbReference type="SUPFAM" id="SSF49854">
    <property type="entry name" value="Spermadhesin, CUB domain"/>
    <property type="match status" value="1"/>
</dbReference>
<evidence type="ECO:0000256" key="2">
    <source>
        <dbReference type="PROSITE-ProRule" id="PRU01211"/>
    </source>
</evidence>
<dbReference type="InterPro" id="IPR035914">
    <property type="entry name" value="Sperma_CUB_dom_sf"/>
</dbReference>
<protein>
    <recommendedName>
        <fullName evidence="3">Peptidase M12A domain-containing protein</fullName>
    </recommendedName>
</protein>
<sequence>MGLRISTKLFVISIGTAASVRITRNVSEHDAVTIMGHENQDATKNGIDENFSIEKQLSKRHKRQVWKDHYATHSGSSIVYYRFDSSITTEGILVTENFHENCYTDSDERNHIISLCEACSESEYNAMALLEEFDPNNPPVTPEDHQKQYDKMEENDEAYYGIPYDLGSIMQYAPSNENATVIAKDKNYSRTMGSPFVSFTDKLLVNKHYNCSEFCREETAVQCANNGFLDPKDCNTCVCPKGFGGKSCEKRPDGCGQDVEARTEWQTINLTIYNRDNNGEYMECTVWILADPGKKIEVQIVGVSTGLDSTGCGKAGVEIKMKNDTRLTGYRFCSDEDNGISLKSNSNLVPVIMYSKVATPLDVILNYHSVSST</sequence>
<dbReference type="Gene3D" id="3.40.390.10">
    <property type="entry name" value="Collagenase (Catalytic Domain)"/>
    <property type="match status" value="1"/>
</dbReference>
<comment type="caution">
    <text evidence="4">The sequence shown here is derived from an EMBL/GenBank/DDBJ whole genome shotgun (WGS) entry which is preliminary data.</text>
</comment>
<gene>
    <name evidence="4" type="primary">Acey_s0003.g1393</name>
    <name evidence="4" type="ORF">Y032_0003g1393</name>
</gene>
<evidence type="ECO:0000256" key="1">
    <source>
        <dbReference type="ARBA" id="ARBA00022536"/>
    </source>
</evidence>
<evidence type="ECO:0000313" key="5">
    <source>
        <dbReference type="Proteomes" id="UP000024635"/>
    </source>
</evidence>
<keyword evidence="1" id="KW-0245">EGF-like domain</keyword>
<proteinExistence type="predicted"/>
<dbReference type="InterPro" id="IPR024079">
    <property type="entry name" value="MetalloPept_cat_dom_sf"/>
</dbReference>
<feature type="domain" description="Peptidase M12A" evidence="3">
    <location>
        <begin position="148"/>
        <end position="212"/>
    </location>
</feature>